<dbReference type="RefSeq" id="XP_046056310.1">
    <property type="nucleotide sequence ID" value="XM_046197942.1"/>
</dbReference>
<sequence>MSGNILTEPRGRAGMLKQYCTTEKGAVTISSADVTVLLQRALDHWTDELSLDRLPTASTDLATGSVMARNPLLPQLSGLPANVDGSDSFCKSQQPAETRSRHAATTGSKLSPHPSHQWPMVGLQGTLWAFVEGICAKEDKLKNTKFNVNRIVKALYSR</sequence>
<accession>A0A9P9R8C1</accession>
<dbReference type="GeneID" id="70227896"/>
<gene>
    <name evidence="2" type="ORF">BKA55DRAFT_669475</name>
</gene>
<dbReference type="EMBL" id="JAGMUX010000001">
    <property type="protein sequence ID" value="KAH7269542.1"/>
    <property type="molecule type" value="Genomic_DNA"/>
</dbReference>
<evidence type="ECO:0000256" key="1">
    <source>
        <dbReference type="SAM" id="MobiDB-lite"/>
    </source>
</evidence>
<name>A0A9P9R8C1_FUSRE</name>
<evidence type="ECO:0000313" key="2">
    <source>
        <dbReference type="EMBL" id="KAH7269542.1"/>
    </source>
</evidence>
<reference evidence="2" key="1">
    <citation type="journal article" date="2021" name="Nat. Commun.">
        <title>Genetic determinants of endophytism in the Arabidopsis root mycobiome.</title>
        <authorList>
            <person name="Mesny F."/>
            <person name="Miyauchi S."/>
            <person name="Thiergart T."/>
            <person name="Pickel B."/>
            <person name="Atanasova L."/>
            <person name="Karlsson M."/>
            <person name="Huettel B."/>
            <person name="Barry K.W."/>
            <person name="Haridas S."/>
            <person name="Chen C."/>
            <person name="Bauer D."/>
            <person name="Andreopoulos W."/>
            <person name="Pangilinan J."/>
            <person name="LaButti K."/>
            <person name="Riley R."/>
            <person name="Lipzen A."/>
            <person name="Clum A."/>
            <person name="Drula E."/>
            <person name="Henrissat B."/>
            <person name="Kohler A."/>
            <person name="Grigoriev I.V."/>
            <person name="Martin F.M."/>
            <person name="Hacquard S."/>
        </authorList>
    </citation>
    <scope>NUCLEOTIDE SEQUENCE</scope>
    <source>
        <strain evidence="2">MPI-CAGE-AT-0023</strain>
    </source>
</reference>
<proteinExistence type="predicted"/>
<protein>
    <submittedName>
        <fullName evidence="2">Uncharacterized protein</fullName>
    </submittedName>
</protein>
<organism evidence="2 3">
    <name type="scientific">Fusarium redolens</name>
    <dbReference type="NCBI Taxonomy" id="48865"/>
    <lineage>
        <taxon>Eukaryota</taxon>
        <taxon>Fungi</taxon>
        <taxon>Dikarya</taxon>
        <taxon>Ascomycota</taxon>
        <taxon>Pezizomycotina</taxon>
        <taxon>Sordariomycetes</taxon>
        <taxon>Hypocreomycetidae</taxon>
        <taxon>Hypocreales</taxon>
        <taxon>Nectriaceae</taxon>
        <taxon>Fusarium</taxon>
        <taxon>Fusarium redolens species complex</taxon>
    </lineage>
</organism>
<comment type="caution">
    <text evidence="2">The sequence shown here is derived from an EMBL/GenBank/DDBJ whole genome shotgun (WGS) entry which is preliminary data.</text>
</comment>
<dbReference type="AlphaFoldDB" id="A0A9P9R8C1"/>
<dbReference type="OrthoDB" id="4971206at2759"/>
<dbReference type="Proteomes" id="UP000720189">
    <property type="component" value="Unassembled WGS sequence"/>
</dbReference>
<keyword evidence="3" id="KW-1185">Reference proteome</keyword>
<feature type="region of interest" description="Disordered" evidence="1">
    <location>
        <begin position="87"/>
        <end position="116"/>
    </location>
</feature>
<evidence type="ECO:0000313" key="3">
    <source>
        <dbReference type="Proteomes" id="UP000720189"/>
    </source>
</evidence>
<feature type="compositionally biased region" description="Polar residues" evidence="1">
    <location>
        <begin position="89"/>
        <end position="109"/>
    </location>
</feature>